<dbReference type="EMBL" id="JBHTIA010000003">
    <property type="protein sequence ID" value="MFD0764349.1"/>
    <property type="molecule type" value="Genomic_DNA"/>
</dbReference>
<proteinExistence type="predicted"/>
<dbReference type="RefSeq" id="WP_377139617.1">
    <property type="nucleotide sequence ID" value="NZ_JBHTIA010000003.1"/>
</dbReference>
<gene>
    <name evidence="1" type="ORF">ACFQZI_05765</name>
</gene>
<evidence type="ECO:0000313" key="1">
    <source>
        <dbReference type="EMBL" id="MFD0764349.1"/>
    </source>
</evidence>
<accession>A0ABW2ZDU5</accession>
<keyword evidence="2" id="KW-1185">Reference proteome</keyword>
<protein>
    <submittedName>
        <fullName evidence="1">Uncharacterized protein</fullName>
    </submittedName>
</protein>
<organism evidence="1 2">
    <name type="scientific">Mucilaginibacter lutimaris</name>
    <dbReference type="NCBI Taxonomy" id="931629"/>
    <lineage>
        <taxon>Bacteria</taxon>
        <taxon>Pseudomonadati</taxon>
        <taxon>Bacteroidota</taxon>
        <taxon>Sphingobacteriia</taxon>
        <taxon>Sphingobacteriales</taxon>
        <taxon>Sphingobacteriaceae</taxon>
        <taxon>Mucilaginibacter</taxon>
    </lineage>
</organism>
<name>A0ABW2ZDU5_9SPHI</name>
<reference evidence="2" key="1">
    <citation type="journal article" date="2019" name="Int. J. Syst. Evol. Microbiol.">
        <title>The Global Catalogue of Microorganisms (GCM) 10K type strain sequencing project: providing services to taxonomists for standard genome sequencing and annotation.</title>
        <authorList>
            <consortium name="The Broad Institute Genomics Platform"/>
            <consortium name="The Broad Institute Genome Sequencing Center for Infectious Disease"/>
            <person name="Wu L."/>
            <person name="Ma J."/>
        </authorList>
    </citation>
    <scope>NUCLEOTIDE SEQUENCE [LARGE SCALE GENOMIC DNA]</scope>
    <source>
        <strain evidence="2">CCUG 60742</strain>
    </source>
</reference>
<comment type="caution">
    <text evidence="1">The sequence shown here is derived from an EMBL/GenBank/DDBJ whole genome shotgun (WGS) entry which is preliminary data.</text>
</comment>
<dbReference type="Proteomes" id="UP001597073">
    <property type="component" value="Unassembled WGS sequence"/>
</dbReference>
<evidence type="ECO:0000313" key="2">
    <source>
        <dbReference type="Proteomes" id="UP001597073"/>
    </source>
</evidence>
<sequence length="76" mass="8803">MKTIQFNFNHPVKGNAVLSPVNCTDTCLRIKVESSKDNLLEIPVNNCSEGKWKLTLNWEHEGRMFAHQEDFEIMPK</sequence>